<evidence type="ECO:0000256" key="5">
    <source>
        <dbReference type="ARBA" id="ARBA00022725"/>
    </source>
</evidence>
<accession>A0A8B6WZV4</accession>
<keyword evidence="4 10" id="KW-0812">Transmembrane</keyword>
<evidence type="ECO:0000256" key="4">
    <source>
        <dbReference type="ARBA" id="ARBA00022692"/>
    </source>
</evidence>
<keyword evidence="9 10" id="KW-0807">Transducer</keyword>
<reference evidence="11" key="3">
    <citation type="submission" date="2021-01" db="UniProtKB">
        <authorList>
            <consortium name="EnsemblMetazoa"/>
        </authorList>
    </citation>
    <scope>IDENTIFICATION</scope>
    <source>
        <strain evidence="11">DH4</strain>
    </source>
</reference>
<accession>A0A7M6UEC9</accession>
<keyword evidence="8 10" id="KW-0675">Receptor</keyword>
<dbReference type="OrthoDB" id="7539170at2759"/>
<gene>
    <name evidence="11" type="primary">100577446</name>
    <name evidence="13" type="synonym">Or27</name>
</gene>
<evidence type="ECO:0000256" key="3">
    <source>
        <dbReference type="ARBA" id="ARBA00022606"/>
    </source>
</evidence>
<sequence>MMNQTAITEEIKTNSDYSLQLNRWFLKPIGAWPLFSTTTKFEKTVSLILNIICYAIVILCATPSLMQIILAEESFYLKLKTLGPVSHWFVSTVNYTALLMKSKDIRYCFEHMEADWQTIKRMEDQQTMLKNAKFGRYVAASCAIFMQGGILCFCFVTILTTETIQVGNETRVLHVLPCAVYKKLVNVEENSINIFMLCFQFVAAAIANSSTVGIFSLAAVLAAHAYGQLSVVMVWITEFVNQSRNQKKTDDFKEIGIIVERHLRVLNFITYLENIMNRIYFLELFRCTMIICIVGYYILTEWAEKNVQNLTTYFMMLLSICFNIFIICYIGEILTEQCMKIGEVVYMTDWYYLPDKTILNLILIILRSTVVVQITAGKLFNMSIYTFGDVLKTAFAYLNLLRQMT</sequence>
<dbReference type="EnsemblMetazoa" id="NM_001242969">
    <property type="protein sequence ID" value="NP_001229898"/>
    <property type="gene ID" value="GeneID_100577446"/>
</dbReference>
<dbReference type="AlphaFoldDB" id="A0A7M6UEC9"/>
<feature type="transmembrane region" description="Helical" evidence="10">
    <location>
        <begin position="382"/>
        <end position="401"/>
    </location>
</feature>
<proteinExistence type="inferred from homology"/>
<evidence type="ECO:0000313" key="13">
    <source>
        <dbReference type="RefSeq" id="NP_001229898.1"/>
    </source>
</evidence>
<name>A0A7M6UEC9_APIME</name>
<evidence type="ECO:0000313" key="12">
    <source>
        <dbReference type="Proteomes" id="UP000005203"/>
    </source>
</evidence>
<dbReference type="InterPro" id="IPR004117">
    <property type="entry name" value="7tm6_olfct_rcpt"/>
</dbReference>
<dbReference type="KEGG" id="ame:100577446"/>
<dbReference type="CTD" id="5573331"/>
<feature type="transmembrane region" description="Helical" evidence="10">
    <location>
        <begin position="311"/>
        <end position="331"/>
    </location>
</feature>
<evidence type="ECO:0000256" key="7">
    <source>
        <dbReference type="ARBA" id="ARBA00023136"/>
    </source>
</evidence>
<dbReference type="Proteomes" id="UP000005203">
    <property type="component" value="Linkage group LG2"/>
</dbReference>
<evidence type="ECO:0000256" key="2">
    <source>
        <dbReference type="ARBA" id="ARBA00022475"/>
    </source>
</evidence>
<dbReference type="GO" id="GO:0005549">
    <property type="term" value="F:odorant binding"/>
    <property type="evidence" value="ECO:0007669"/>
    <property type="project" value="InterPro"/>
</dbReference>
<dbReference type="RefSeq" id="NP_001229898.1">
    <property type="nucleotide sequence ID" value="NM_001242969.1"/>
</dbReference>
<keyword evidence="5 10" id="KW-0552">Olfaction</keyword>
<dbReference type="PANTHER" id="PTHR21137">
    <property type="entry name" value="ODORANT RECEPTOR"/>
    <property type="match status" value="1"/>
</dbReference>
<reference evidence="13" key="4">
    <citation type="submission" date="2025-04" db="UniProtKB">
        <authorList>
            <consortium name="RefSeq"/>
        </authorList>
    </citation>
    <scope>IDENTIFICATION</scope>
</reference>
<keyword evidence="2" id="KW-1003">Cell membrane</keyword>
<feature type="transmembrane region" description="Helical" evidence="10">
    <location>
        <begin position="194"/>
        <end position="223"/>
    </location>
</feature>
<dbReference type="GeneID" id="100577446"/>
<protein>
    <recommendedName>
        <fullName evidence="10">Odorant receptor</fullName>
    </recommendedName>
</protein>
<keyword evidence="6 10" id="KW-1133">Transmembrane helix</keyword>
<evidence type="ECO:0000313" key="11">
    <source>
        <dbReference type="EnsemblMetazoa" id="NP_001229898"/>
    </source>
</evidence>
<evidence type="ECO:0000256" key="1">
    <source>
        <dbReference type="ARBA" id="ARBA00004651"/>
    </source>
</evidence>
<dbReference type="Pfam" id="PF02949">
    <property type="entry name" value="7tm_6"/>
    <property type="match status" value="1"/>
</dbReference>
<feature type="transmembrane region" description="Helical" evidence="10">
    <location>
        <begin position="279"/>
        <end position="299"/>
    </location>
</feature>
<feature type="transmembrane region" description="Helical" evidence="10">
    <location>
        <begin position="357"/>
        <end position="376"/>
    </location>
</feature>
<keyword evidence="7 10" id="KW-0472">Membrane</keyword>
<evidence type="ECO:0000256" key="6">
    <source>
        <dbReference type="ARBA" id="ARBA00022989"/>
    </source>
</evidence>
<dbReference type="GO" id="GO:0004984">
    <property type="term" value="F:olfactory receptor activity"/>
    <property type="evidence" value="ECO:0007669"/>
    <property type="project" value="InterPro"/>
</dbReference>
<reference evidence="13" key="2">
    <citation type="journal article" date="2014" name="BMC Genomics">
        <title>Finding the missing honey bee genes: lessons learned from a genome upgrade.</title>
        <authorList>
            <consortium name="HGSC production teams"/>
            <consortium name="Honey Bee Genome Sequencing Consortium"/>
            <person name="Elsik C.G."/>
            <person name="Worley K.C."/>
            <person name="Bennett A.K."/>
            <person name="Beye M."/>
            <person name="Camara F."/>
            <person name="Childers C.P."/>
            <person name="de Graaf D.C."/>
            <person name="Debyser G."/>
            <person name="Deng J."/>
            <person name="Devreese B."/>
            <person name="Elhaik E."/>
            <person name="Evans J.D."/>
            <person name="Foster L.J."/>
            <person name="Graur D."/>
            <person name="Guigo R."/>
            <person name="Hoff K.J."/>
            <person name="Holder M.E."/>
            <person name="Hudson M.E."/>
            <person name="Hunt G.J."/>
            <person name="Jiang H."/>
            <person name="Joshi V."/>
            <person name="Khetani R.S."/>
            <person name="Kosarev P."/>
            <person name="Kovar C.L."/>
            <person name="Ma J."/>
            <person name="Maleszka R."/>
            <person name="Moritz R.F."/>
            <person name="Munoz-Torres M.C."/>
            <person name="Murphy T.D."/>
            <person name="Muzny D.M."/>
            <person name="Newsham I.F."/>
            <person name="Reese J.T."/>
            <person name="Robertson H.M."/>
            <person name="Robinson G.E."/>
            <person name="Rueppell O."/>
            <person name="Solovyev V."/>
            <person name="Stanke M."/>
            <person name="Stolle E."/>
            <person name="Tsuruda J.M."/>
            <person name="Vaerenbergh M.V."/>
            <person name="Waterhouse R.M."/>
            <person name="Weaver D.B."/>
            <person name="Whitfield C.W."/>
            <person name="Wu Y."/>
            <person name="Zdobnov E.M."/>
            <person name="Zhang L."/>
            <person name="Zhu D."/>
            <person name="Gibbs R.A."/>
        </authorList>
    </citation>
    <scope>NUCLEOTIDE SEQUENCE</scope>
</reference>
<evidence type="ECO:0000256" key="9">
    <source>
        <dbReference type="ARBA" id="ARBA00023224"/>
    </source>
</evidence>
<evidence type="ECO:0000256" key="10">
    <source>
        <dbReference type="RuleBase" id="RU351113"/>
    </source>
</evidence>
<comment type="subcellular location">
    <subcellularLocation>
        <location evidence="1 10">Cell membrane</location>
        <topology evidence="1 10">Multi-pass membrane protein</topology>
    </subcellularLocation>
</comment>
<dbReference type="OMA" id="TYLENIM"/>
<dbReference type="GO" id="GO:0007165">
    <property type="term" value="P:signal transduction"/>
    <property type="evidence" value="ECO:0007669"/>
    <property type="project" value="UniProtKB-KW"/>
</dbReference>
<keyword evidence="3 10" id="KW-0716">Sensory transduction</keyword>
<comment type="similarity">
    <text evidence="10">Belongs to the insect chemoreceptor superfamily. Heteromeric odorant receptor channel (TC 1.A.69) family.</text>
</comment>
<organism evidence="11">
    <name type="scientific">Apis mellifera</name>
    <name type="common">Honeybee</name>
    <dbReference type="NCBI Taxonomy" id="7460"/>
    <lineage>
        <taxon>Eukaryota</taxon>
        <taxon>Metazoa</taxon>
        <taxon>Ecdysozoa</taxon>
        <taxon>Arthropoda</taxon>
        <taxon>Hexapoda</taxon>
        <taxon>Insecta</taxon>
        <taxon>Pterygota</taxon>
        <taxon>Neoptera</taxon>
        <taxon>Endopterygota</taxon>
        <taxon>Hymenoptera</taxon>
        <taxon>Apocrita</taxon>
        <taxon>Aculeata</taxon>
        <taxon>Apoidea</taxon>
        <taxon>Anthophila</taxon>
        <taxon>Apidae</taxon>
        <taxon>Apis</taxon>
    </lineage>
</organism>
<dbReference type="PANTHER" id="PTHR21137:SF35">
    <property type="entry name" value="ODORANT RECEPTOR 19A-RELATED"/>
    <property type="match status" value="1"/>
</dbReference>
<evidence type="ECO:0000256" key="8">
    <source>
        <dbReference type="ARBA" id="ARBA00023170"/>
    </source>
</evidence>
<reference evidence="13" key="1">
    <citation type="journal article" date="2006" name="Genome Res.">
        <title>The chemoreceptor superfamily in the honey bee, Apis mellifera: expansion of the odorant, but not gustatory, receptor family.</title>
        <authorList>
            <person name="Robertson H.M."/>
            <person name="Wanner K.W."/>
        </authorList>
    </citation>
    <scope>NUCLEOTIDE SEQUENCE</scope>
</reference>
<dbReference type="GO" id="GO:0005886">
    <property type="term" value="C:plasma membrane"/>
    <property type="evidence" value="ECO:0007669"/>
    <property type="project" value="UniProtKB-SubCell"/>
</dbReference>
<keyword evidence="12" id="KW-1185">Reference proteome</keyword>
<feature type="transmembrane region" description="Helical" evidence="10">
    <location>
        <begin position="137"/>
        <end position="159"/>
    </location>
</feature>
<feature type="transmembrane region" description="Helical" evidence="10">
    <location>
        <begin position="47"/>
        <end position="70"/>
    </location>
</feature>